<dbReference type="AlphaFoldDB" id="A0A656Z6B4"/>
<gene>
    <name evidence="1" type="ORF">AB664_24155</name>
</gene>
<organism evidence="1">
    <name type="scientific">Brucella anthropi</name>
    <name type="common">Ochrobactrum anthropi</name>
    <dbReference type="NCBI Taxonomy" id="529"/>
    <lineage>
        <taxon>Bacteria</taxon>
        <taxon>Pseudomonadati</taxon>
        <taxon>Pseudomonadota</taxon>
        <taxon>Alphaproteobacteria</taxon>
        <taxon>Hyphomicrobiales</taxon>
        <taxon>Brucellaceae</taxon>
        <taxon>Brucella/Ochrobactrum group</taxon>
        <taxon>Brucella</taxon>
    </lineage>
</organism>
<accession>A0A656Z6B4</accession>
<reference evidence="1" key="1">
    <citation type="submission" date="2016-02" db="EMBL/GenBank/DDBJ databases">
        <title>Genomic sequences of Ochrobactrum anthropi.</title>
        <authorList>
            <person name="Chudasama K.S."/>
            <person name="Thaker V.S."/>
        </authorList>
    </citation>
    <scope>NUCLEOTIDE SEQUENCE [LARGE SCALE GENOMIC DNA]</scope>
    <source>
        <strain evidence="1">SUBG007</strain>
    </source>
</reference>
<protein>
    <submittedName>
        <fullName evidence="1">Uncharacterized protein</fullName>
    </submittedName>
</protein>
<name>A0A656Z6B4_BRUAN</name>
<evidence type="ECO:0000313" key="1">
    <source>
        <dbReference type="EMBL" id="KYB46207.1"/>
    </source>
</evidence>
<dbReference type="EMBL" id="LUAY01000596">
    <property type="protein sequence ID" value="KYB46207.1"/>
    <property type="molecule type" value="Genomic_DNA"/>
</dbReference>
<sequence>MIRWQHSQQPDRQLRQNHLFLHAEYRRPELSLLSALLLLPLAQAVQSIAAAEHRLVFLALVLQRALAPRQTLMNCRFQEPLQQRPNPT</sequence>
<proteinExistence type="predicted"/>
<comment type="caution">
    <text evidence="1">The sequence shown here is derived from an EMBL/GenBank/DDBJ whole genome shotgun (WGS) entry which is preliminary data.</text>
</comment>